<accession>A0ABW1SIA4</accession>
<dbReference type="PRINTS" id="PR00455">
    <property type="entry name" value="HTHTETR"/>
</dbReference>
<dbReference type="PANTHER" id="PTHR43479:SF11">
    <property type="entry name" value="ACREF_ENVCD OPERON REPRESSOR-RELATED"/>
    <property type="match status" value="1"/>
</dbReference>
<sequence>MDGHTKLAQQSRTWLIDAFFELLTQQGYETLTVKAIADQAQLSRRTFYRFFKDKSAILDYLGQQFLTDYAAALQTLDPKTVTFDDIVMLFFHFMWQRRKRLHCLIQQNLFMTRLPTMMSQAAQLYQQFEAPWHRAGSPEQIKLLMTFMLGGYWTVINDWLAHDDPVPPEELANNLLLALKTKRS</sequence>
<dbReference type="PROSITE" id="PS50977">
    <property type="entry name" value="HTH_TETR_2"/>
    <property type="match status" value="1"/>
</dbReference>
<feature type="DNA-binding region" description="H-T-H motif" evidence="2">
    <location>
        <begin position="32"/>
        <end position="51"/>
    </location>
</feature>
<evidence type="ECO:0000259" key="3">
    <source>
        <dbReference type="PROSITE" id="PS50977"/>
    </source>
</evidence>
<dbReference type="InterPro" id="IPR050624">
    <property type="entry name" value="HTH-type_Tx_Regulator"/>
</dbReference>
<organism evidence="4 5">
    <name type="scientific">Lactiplantibacillus nangangensis</name>
    <dbReference type="NCBI Taxonomy" id="2559917"/>
    <lineage>
        <taxon>Bacteria</taxon>
        <taxon>Bacillati</taxon>
        <taxon>Bacillota</taxon>
        <taxon>Bacilli</taxon>
        <taxon>Lactobacillales</taxon>
        <taxon>Lactobacillaceae</taxon>
        <taxon>Lactiplantibacillus</taxon>
    </lineage>
</organism>
<evidence type="ECO:0000313" key="4">
    <source>
        <dbReference type="EMBL" id="MFC6201455.1"/>
    </source>
</evidence>
<dbReference type="Pfam" id="PF00440">
    <property type="entry name" value="TetR_N"/>
    <property type="match status" value="1"/>
</dbReference>
<reference evidence="5" key="1">
    <citation type="journal article" date="2019" name="Int. J. Syst. Evol. Microbiol.">
        <title>The Global Catalogue of Microorganisms (GCM) 10K type strain sequencing project: providing services to taxonomists for standard genome sequencing and annotation.</title>
        <authorList>
            <consortium name="The Broad Institute Genomics Platform"/>
            <consortium name="The Broad Institute Genome Sequencing Center for Infectious Disease"/>
            <person name="Wu L."/>
            <person name="Ma J."/>
        </authorList>
    </citation>
    <scope>NUCLEOTIDE SEQUENCE [LARGE SCALE GENOMIC DNA]</scope>
    <source>
        <strain evidence="5">CCM 8930</strain>
    </source>
</reference>
<dbReference type="InterPro" id="IPR009057">
    <property type="entry name" value="Homeodomain-like_sf"/>
</dbReference>
<dbReference type="EMBL" id="JBHSSE010000015">
    <property type="protein sequence ID" value="MFC6201455.1"/>
    <property type="molecule type" value="Genomic_DNA"/>
</dbReference>
<evidence type="ECO:0000256" key="1">
    <source>
        <dbReference type="ARBA" id="ARBA00023125"/>
    </source>
</evidence>
<dbReference type="Gene3D" id="1.10.357.10">
    <property type="entry name" value="Tetracycline Repressor, domain 2"/>
    <property type="match status" value="1"/>
</dbReference>
<dbReference type="RefSeq" id="WP_171002383.1">
    <property type="nucleotide sequence ID" value="NZ_BJDI01000024.1"/>
</dbReference>
<dbReference type="InterPro" id="IPR023772">
    <property type="entry name" value="DNA-bd_HTH_TetR-type_CS"/>
</dbReference>
<dbReference type="InterPro" id="IPR001647">
    <property type="entry name" value="HTH_TetR"/>
</dbReference>
<dbReference type="Proteomes" id="UP001596171">
    <property type="component" value="Unassembled WGS sequence"/>
</dbReference>
<dbReference type="PANTHER" id="PTHR43479">
    <property type="entry name" value="ACREF/ENVCD OPERON REPRESSOR-RELATED"/>
    <property type="match status" value="1"/>
</dbReference>
<keyword evidence="5" id="KW-1185">Reference proteome</keyword>
<dbReference type="SUPFAM" id="SSF46689">
    <property type="entry name" value="Homeodomain-like"/>
    <property type="match status" value="1"/>
</dbReference>
<comment type="caution">
    <text evidence="4">The sequence shown here is derived from an EMBL/GenBank/DDBJ whole genome shotgun (WGS) entry which is preliminary data.</text>
</comment>
<proteinExistence type="predicted"/>
<evidence type="ECO:0000313" key="5">
    <source>
        <dbReference type="Proteomes" id="UP001596171"/>
    </source>
</evidence>
<name>A0ABW1SIA4_9LACO</name>
<gene>
    <name evidence="4" type="ORF">ACFP1L_06160</name>
</gene>
<feature type="domain" description="HTH tetR-type" evidence="3">
    <location>
        <begin position="9"/>
        <end position="69"/>
    </location>
</feature>
<evidence type="ECO:0000256" key="2">
    <source>
        <dbReference type="PROSITE-ProRule" id="PRU00335"/>
    </source>
</evidence>
<dbReference type="PROSITE" id="PS01081">
    <property type="entry name" value="HTH_TETR_1"/>
    <property type="match status" value="1"/>
</dbReference>
<keyword evidence="1 2" id="KW-0238">DNA-binding</keyword>
<protein>
    <submittedName>
        <fullName evidence="4">TetR/AcrR family transcriptional regulator</fullName>
    </submittedName>
</protein>